<name>A0AAD7ILD1_9AGAR</name>
<proteinExistence type="predicted"/>
<feature type="non-terminal residue" evidence="1">
    <location>
        <position position="1"/>
    </location>
</feature>
<dbReference type="Proteomes" id="UP001215280">
    <property type="component" value="Unassembled WGS sequence"/>
</dbReference>
<dbReference type="AlphaFoldDB" id="A0AAD7ILD1"/>
<dbReference type="EMBL" id="JARJLG010000103">
    <property type="protein sequence ID" value="KAJ7745480.1"/>
    <property type="molecule type" value="Genomic_DNA"/>
</dbReference>
<accession>A0AAD7ILD1</accession>
<gene>
    <name evidence="1" type="ORF">DFH07DRAFT_748950</name>
</gene>
<keyword evidence="2" id="KW-1185">Reference proteome</keyword>
<protein>
    <submittedName>
        <fullName evidence="1">Uncharacterized protein</fullName>
    </submittedName>
</protein>
<sequence length="169" mass="19322">VHHSVVACFYAPSDLCGASGMYRERIRSNPNWHGSYARYDTVFVETDAEREGMLGMSIGGVFLFFSFTFQDITHSCALVHWLSLPSETPDRDTSMWVVTLETHTHGPRNRRVKTLAIIPLDSIAHAAHLLPIYSSALLPEDFHFSYSLDVFQAFYINKYVDHQTFEFLL</sequence>
<comment type="caution">
    <text evidence="1">The sequence shown here is derived from an EMBL/GenBank/DDBJ whole genome shotgun (WGS) entry which is preliminary data.</text>
</comment>
<organism evidence="1 2">
    <name type="scientific">Mycena maculata</name>
    <dbReference type="NCBI Taxonomy" id="230809"/>
    <lineage>
        <taxon>Eukaryota</taxon>
        <taxon>Fungi</taxon>
        <taxon>Dikarya</taxon>
        <taxon>Basidiomycota</taxon>
        <taxon>Agaricomycotina</taxon>
        <taxon>Agaricomycetes</taxon>
        <taxon>Agaricomycetidae</taxon>
        <taxon>Agaricales</taxon>
        <taxon>Marasmiineae</taxon>
        <taxon>Mycenaceae</taxon>
        <taxon>Mycena</taxon>
    </lineage>
</organism>
<evidence type="ECO:0000313" key="2">
    <source>
        <dbReference type="Proteomes" id="UP001215280"/>
    </source>
</evidence>
<evidence type="ECO:0000313" key="1">
    <source>
        <dbReference type="EMBL" id="KAJ7745480.1"/>
    </source>
</evidence>
<reference evidence="1" key="1">
    <citation type="submission" date="2023-03" db="EMBL/GenBank/DDBJ databases">
        <title>Massive genome expansion in bonnet fungi (Mycena s.s.) driven by repeated elements and novel gene families across ecological guilds.</title>
        <authorList>
            <consortium name="Lawrence Berkeley National Laboratory"/>
            <person name="Harder C.B."/>
            <person name="Miyauchi S."/>
            <person name="Viragh M."/>
            <person name="Kuo A."/>
            <person name="Thoen E."/>
            <person name="Andreopoulos B."/>
            <person name="Lu D."/>
            <person name="Skrede I."/>
            <person name="Drula E."/>
            <person name="Henrissat B."/>
            <person name="Morin E."/>
            <person name="Kohler A."/>
            <person name="Barry K."/>
            <person name="LaButti K."/>
            <person name="Morin E."/>
            <person name="Salamov A."/>
            <person name="Lipzen A."/>
            <person name="Mereny Z."/>
            <person name="Hegedus B."/>
            <person name="Baldrian P."/>
            <person name="Stursova M."/>
            <person name="Weitz H."/>
            <person name="Taylor A."/>
            <person name="Grigoriev I.V."/>
            <person name="Nagy L.G."/>
            <person name="Martin F."/>
            <person name="Kauserud H."/>
        </authorList>
    </citation>
    <scope>NUCLEOTIDE SEQUENCE</scope>
    <source>
        <strain evidence="1">CBHHK188m</strain>
    </source>
</reference>